<evidence type="ECO:0000256" key="1">
    <source>
        <dbReference type="SAM" id="MobiDB-lite"/>
    </source>
</evidence>
<dbReference type="RefSeq" id="WP_024127989.1">
    <property type="nucleotide sequence ID" value="NC_023316.1"/>
</dbReference>
<protein>
    <submittedName>
        <fullName evidence="2">Uncharacterized protein</fullName>
    </submittedName>
</protein>
<name>W0FTS8_9ACTN</name>
<geneLocation type="plasmid" evidence="2">
    <name>pZL1</name>
</geneLocation>
<feature type="region of interest" description="Disordered" evidence="1">
    <location>
        <begin position="35"/>
        <end position="59"/>
    </location>
</feature>
<organism evidence="2">
    <name type="scientific">Streptomyces sp. 14R-10</name>
    <dbReference type="NCBI Taxonomy" id="1442159"/>
    <lineage>
        <taxon>Bacteria</taxon>
        <taxon>Bacillati</taxon>
        <taxon>Actinomycetota</taxon>
        <taxon>Actinomycetes</taxon>
        <taxon>Kitasatosporales</taxon>
        <taxon>Streptomycetaceae</taxon>
        <taxon>Streptomyces</taxon>
    </lineage>
</organism>
<reference evidence="2" key="1">
    <citation type="submission" date="2013-08" db="EMBL/GenBank/DDBJ databases">
        <title>Two distinct conjugal transfer systems on Streptomyces plasmid pZL1.</title>
        <authorList>
            <person name="Zhao L."/>
            <person name="Zhong L."/>
            <person name="Qin Z."/>
        </authorList>
    </citation>
    <scope>NUCLEOTIDE SEQUENCE</scope>
    <source>
        <strain evidence="2">14R-10</strain>
        <plasmid evidence="2">pZL1</plasmid>
    </source>
</reference>
<sequence length="59" mass="6547">MRNRCTLPLTRAALDAHRLADRDEAHELGRCTQVYATQNPPKPPVRAAAAPRAQEITAR</sequence>
<accession>W0FTS8</accession>
<dbReference type="AlphaFoldDB" id="W0FTS8"/>
<keyword evidence="2" id="KW-0614">Plasmid</keyword>
<gene>
    <name evidence="2" type="ORF">pZL1.98c</name>
</gene>
<proteinExistence type="predicted"/>
<dbReference type="EMBL" id="KF501372">
    <property type="protein sequence ID" value="AHF46263.1"/>
    <property type="molecule type" value="Genomic_DNA"/>
</dbReference>
<evidence type="ECO:0000313" key="2">
    <source>
        <dbReference type="EMBL" id="AHF46263.1"/>
    </source>
</evidence>